<proteinExistence type="predicted"/>
<evidence type="ECO:0000313" key="1">
    <source>
        <dbReference type="EMBL" id="KUM64714.1"/>
    </source>
</evidence>
<gene>
    <name evidence="1" type="ORF">ACN42_g2376</name>
</gene>
<sequence length="99" mass="10879">MIFPGSNASNAFTGCLGSSPSFLIDKSNAGKIHIDTSGINYIIIRLPAATHFDQPLSCCLMLVDEHQGNIVYGNKGKYPNVCQFKIFRNFSLHLLINCD</sequence>
<comment type="caution">
    <text evidence="1">The sequence shown here is derived from an EMBL/GenBank/DDBJ whole genome shotgun (WGS) entry which is preliminary data.</text>
</comment>
<dbReference type="Proteomes" id="UP000055045">
    <property type="component" value="Unassembled WGS sequence"/>
</dbReference>
<dbReference type="AlphaFoldDB" id="A0A101MQ96"/>
<accession>A0A101MQ96</accession>
<dbReference type="EMBL" id="LLXE01000042">
    <property type="protein sequence ID" value="KUM64714.1"/>
    <property type="molecule type" value="Genomic_DNA"/>
</dbReference>
<evidence type="ECO:0000313" key="2">
    <source>
        <dbReference type="Proteomes" id="UP000055045"/>
    </source>
</evidence>
<name>A0A101MQ96_PENFR</name>
<organism evidence="1 2">
    <name type="scientific">Penicillium freii</name>
    <dbReference type="NCBI Taxonomy" id="48697"/>
    <lineage>
        <taxon>Eukaryota</taxon>
        <taxon>Fungi</taxon>
        <taxon>Dikarya</taxon>
        <taxon>Ascomycota</taxon>
        <taxon>Pezizomycotina</taxon>
        <taxon>Eurotiomycetes</taxon>
        <taxon>Eurotiomycetidae</taxon>
        <taxon>Eurotiales</taxon>
        <taxon>Aspergillaceae</taxon>
        <taxon>Penicillium</taxon>
    </lineage>
</organism>
<reference evidence="1 2" key="1">
    <citation type="submission" date="2015-10" db="EMBL/GenBank/DDBJ databases">
        <title>Genome sequencing of Penicillium freii.</title>
        <authorList>
            <person name="Nguyen H.D."/>
            <person name="Visagie C.M."/>
            <person name="Seifert K.A."/>
        </authorList>
    </citation>
    <scope>NUCLEOTIDE SEQUENCE [LARGE SCALE GENOMIC DNA]</scope>
    <source>
        <strain evidence="1 2">DAOM 242723</strain>
    </source>
</reference>
<protein>
    <submittedName>
        <fullName evidence="1">Uncharacterized protein</fullName>
    </submittedName>
</protein>
<keyword evidence="2" id="KW-1185">Reference proteome</keyword>